<reference evidence="1" key="1">
    <citation type="submission" date="2014-09" db="EMBL/GenBank/DDBJ databases">
        <authorList>
            <person name="Magalhaes I.L.F."/>
            <person name="Oliveira U."/>
            <person name="Santos F.R."/>
            <person name="Vidigal T.H.D.A."/>
            <person name="Brescovit A.D."/>
            <person name="Santos A.J."/>
        </authorList>
    </citation>
    <scope>NUCLEOTIDE SEQUENCE</scope>
    <source>
        <tissue evidence="1">Shoot tissue taken approximately 20 cm above the soil surface</tissue>
    </source>
</reference>
<evidence type="ECO:0000313" key="1">
    <source>
        <dbReference type="EMBL" id="JAD63297.1"/>
    </source>
</evidence>
<reference evidence="1" key="2">
    <citation type="journal article" date="2015" name="Data Brief">
        <title>Shoot transcriptome of the giant reed, Arundo donax.</title>
        <authorList>
            <person name="Barrero R.A."/>
            <person name="Guerrero F.D."/>
            <person name="Moolhuijzen P."/>
            <person name="Goolsby J.A."/>
            <person name="Tidwell J."/>
            <person name="Bellgard S.E."/>
            <person name="Bellgard M.I."/>
        </authorList>
    </citation>
    <scope>NUCLEOTIDE SEQUENCE</scope>
    <source>
        <tissue evidence="1">Shoot tissue taken approximately 20 cm above the soil surface</tissue>
    </source>
</reference>
<dbReference type="AlphaFoldDB" id="A0A0A9BVJ7"/>
<sequence length="26" mass="2881">MLALVTSTLLSSFTNTYQQSTLIMCN</sequence>
<accession>A0A0A9BVJ7</accession>
<name>A0A0A9BVJ7_ARUDO</name>
<dbReference type="EMBL" id="GBRH01234598">
    <property type="protein sequence ID" value="JAD63297.1"/>
    <property type="molecule type" value="Transcribed_RNA"/>
</dbReference>
<proteinExistence type="predicted"/>
<organism evidence="1">
    <name type="scientific">Arundo donax</name>
    <name type="common">Giant reed</name>
    <name type="synonym">Donax arundinaceus</name>
    <dbReference type="NCBI Taxonomy" id="35708"/>
    <lineage>
        <taxon>Eukaryota</taxon>
        <taxon>Viridiplantae</taxon>
        <taxon>Streptophyta</taxon>
        <taxon>Embryophyta</taxon>
        <taxon>Tracheophyta</taxon>
        <taxon>Spermatophyta</taxon>
        <taxon>Magnoliopsida</taxon>
        <taxon>Liliopsida</taxon>
        <taxon>Poales</taxon>
        <taxon>Poaceae</taxon>
        <taxon>PACMAD clade</taxon>
        <taxon>Arundinoideae</taxon>
        <taxon>Arundineae</taxon>
        <taxon>Arundo</taxon>
    </lineage>
</organism>
<protein>
    <submittedName>
        <fullName evidence="1">Uncharacterized protein</fullName>
    </submittedName>
</protein>